<evidence type="ECO:0000259" key="4">
    <source>
        <dbReference type="PROSITE" id="PS51180"/>
    </source>
</evidence>
<gene>
    <name evidence="5" type="ORF">SISNIDRAFT_513136</name>
</gene>
<dbReference type="Pfam" id="PF03097">
    <property type="entry name" value="BRO1"/>
    <property type="match status" value="1"/>
</dbReference>
<protein>
    <recommendedName>
        <fullName evidence="2">pH-response regulator protein palC</fullName>
    </recommendedName>
</protein>
<dbReference type="SMART" id="SM01041">
    <property type="entry name" value="BRO1"/>
    <property type="match status" value="1"/>
</dbReference>
<dbReference type="GO" id="GO:0005886">
    <property type="term" value="C:plasma membrane"/>
    <property type="evidence" value="ECO:0007669"/>
    <property type="project" value="TreeGrafter"/>
</dbReference>
<feature type="compositionally biased region" description="Low complexity" evidence="3">
    <location>
        <begin position="270"/>
        <end position="282"/>
    </location>
</feature>
<evidence type="ECO:0000256" key="2">
    <source>
        <dbReference type="ARBA" id="ARBA00022193"/>
    </source>
</evidence>
<evidence type="ECO:0000256" key="3">
    <source>
        <dbReference type="SAM" id="MobiDB-lite"/>
    </source>
</evidence>
<reference evidence="5 6" key="1">
    <citation type="journal article" date="2016" name="Mol. Biol. Evol.">
        <title>Comparative Genomics of Early-Diverging Mushroom-Forming Fungi Provides Insights into the Origins of Lignocellulose Decay Capabilities.</title>
        <authorList>
            <person name="Nagy L.G."/>
            <person name="Riley R."/>
            <person name="Tritt A."/>
            <person name="Adam C."/>
            <person name="Daum C."/>
            <person name="Floudas D."/>
            <person name="Sun H."/>
            <person name="Yadav J.S."/>
            <person name="Pangilinan J."/>
            <person name="Larsson K.H."/>
            <person name="Matsuura K."/>
            <person name="Barry K."/>
            <person name="Labutti K."/>
            <person name="Kuo R."/>
            <person name="Ohm R.A."/>
            <person name="Bhattacharya S.S."/>
            <person name="Shirouzu T."/>
            <person name="Yoshinaga Y."/>
            <person name="Martin F.M."/>
            <person name="Grigoriev I.V."/>
            <person name="Hibbett D.S."/>
        </authorList>
    </citation>
    <scope>NUCLEOTIDE SEQUENCE [LARGE SCALE GENOMIC DNA]</scope>
    <source>
        <strain evidence="5 6">HHB9708</strain>
    </source>
</reference>
<dbReference type="PROSITE" id="PS51180">
    <property type="entry name" value="BRO1"/>
    <property type="match status" value="1"/>
</dbReference>
<dbReference type="EMBL" id="KV419395">
    <property type="protein sequence ID" value="KZS98177.1"/>
    <property type="molecule type" value="Genomic_DNA"/>
</dbReference>
<dbReference type="InterPro" id="IPR004328">
    <property type="entry name" value="BRO1_dom"/>
</dbReference>
<feature type="compositionally biased region" description="Basic and acidic residues" evidence="3">
    <location>
        <begin position="284"/>
        <end position="295"/>
    </location>
</feature>
<keyword evidence="6" id="KW-1185">Reference proteome</keyword>
<dbReference type="STRING" id="1314777.A0A164ZWY8"/>
<dbReference type="Gene3D" id="1.25.40.280">
    <property type="entry name" value="alix/aip1 like domains"/>
    <property type="match status" value="1"/>
</dbReference>
<organism evidence="5 6">
    <name type="scientific">Sistotremastrum niveocremeum HHB9708</name>
    <dbReference type="NCBI Taxonomy" id="1314777"/>
    <lineage>
        <taxon>Eukaryota</taxon>
        <taxon>Fungi</taxon>
        <taxon>Dikarya</taxon>
        <taxon>Basidiomycota</taxon>
        <taxon>Agaricomycotina</taxon>
        <taxon>Agaricomycetes</taxon>
        <taxon>Sistotremastrales</taxon>
        <taxon>Sistotremastraceae</taxon>
        <taxon>Sertulicium</taxon>
        <taxon>Sertulicium niveocremeum</taxon>
    </lineage>
</organism>
<dbReference type="OrthoDB" id="10266451at2759"/>
<dbReference type="InterPro" id="IPR038499">
    <property type="entry name" value="BRO1_sf"/>
</dbReference>
<proteinExistence type="inferred from homology"/>
<comment type="similarity">
    <text evidence="1">Belongs to the palC family.</text>
</comment>
<dbReference type="AlphaFoldDB" id="A0A164ZWY8"/>
<accession>A0A164ZWY8</accession>
<feature type="domain" description="BRO1" evidence="4">
    <location>
        <begin position="1"/>
        <end position="445"/>
    </location>
</feature>
<feature type="region of interest" description="Disordered" evidence="3">
    <location>
        <begin position="262"/>
        <end position="306"/>
    </location>
</feature>
<evidence type="ECO:0000313" key="6">
    <source>
        <dbReference type="Proteomes" id="UP000076722"/>
    </source>
</evidence>
<sequence length="445" mass="48764">MYLYDLPTTGAISFAEFLVDDDKKYTSQIAQATQARADLRALLKETKRSEDGERDYIKVVKTVNDYLPYLYGIINRVADGDLKLQSEPVFSWRTTLSSSHILSSQNPRLLFPTLLSDLIFSLLTDAFALSNAALSIVASLGIYERERHISDAERKIKDERLNSAVNLLCQASGIFAHLSKLEPVKEMDHRPPDVRPEVLSALSKMALAEAQTLAIRKLMSKSAYDSTLSPGPPLPKSHPSPTLIAKLFLEITSSVSSARSLAKTPGAIPSSSSGSGSSSLLKFKSKDKDKDKDRISSSSSSSGEVSQDLRNYLAEMTTFSSALSHKWLGVDAGEQSRAGEAVGFLSWAKEELEGLGGIKLKDIGKEKSLKNKGKKERLLEELYSVGVFLQGYKKENDTLHFQPVPTLSELQALTPSGRSALAAIKYEPPQPAFESSRLLEAEDDT</sequence>
<evidence type="ECO:0000256" key="1">
    <source>
        <dbReference type="ARBA" id="ARBA00010997"/>
    </source>
</evidence>
<dbReference type="GO" id="GO:0071467">
    <property type="term" value="P:cellular response to pH"/>
    <property type="evidence" value="ECO:0007669"/>
    <property type="project" value="InterPro"/>
</dbReference>
<dbReference type="InterPro" id="IPR037505">
    <property type="entry name" value="pH-resp_palC"/>
</dbReference>
<dbReference type="PANTHER" id="PTHR40463:SF1">
    <property type="entry name" value="PH-RESPONSE REGULATOR PROTEIN PALC"/>
    <property type="match status" value="1"/>
</dbReference>
<name>A0A164ZWY8_9AGAM</name>
<dbReference type="Proteomes" id="UP000076722">
    <property type="component" value="Unassembled WGS sequence"/>
</dbReference>
<evidence type="ECO:0000313" key="5">
    <source>
        <dbReference type="EMBL" id="KZS98177.1"/>
    </source>
</evidence>
<dbReference type="PANTHER" id="PTHR40463">
    <property type="entry name" value="PH-RESPONSE REGULATOR PROTEIN PALC"/>
    <property type="match status" value="1"/>
</dbReference>